<dbReference type="InterPro" id="IPR032432">
    <property type="entry name" value="Radical_SAM_C"/>
</dbReference>
<dbReference type="PROSITE" id="PS51918">
    <property type="entry name" value="RADICAL_SAM"/>
    <property type="match status" value="1"/>
</dbReference>
<keyword evidence="9" id="KW-1185">Reference proteome</keyword>
<dbReference type="InterPro" id="IPR039661">
    <property type="entry name" value="ELP3"/>
</dbReference>
<organism evidence="8 9">
    <name type="scientific">Tepidibacter thalassicus DSM 15285</name>
    <dbReference type="NCBI Taxonomy" id="1123350"/>
    <lineage>
        <taxon>Bacteria</taxon>
        <taxon>Bacillati</taxon>
        <taxon>Bacillota</taxon>
        <taxon>Clostridia</taxon>
        <taxon>Peptostreptococcales</taxon>
        <taxon>Peptostreptococcaceae</taxon>
        <taxon>Tepidibacter</taxon>
    </lineage>
</organism>
<evidence type="ECO:0000313" key="8">
    <source>
        <dbReference type="EMBL" id="SHH35427.1"/>
    </source>
</evidence>
<dbReference type="Pfam" id="PF04055">
    <property type="entry name" value="Radical_SAM"/>
    <property type="match status" value="1"/>
</dbReference>
<dbReference type="InterPro" id="IPR058240">
    <property type="entry name" value="rSAM_sf"/>
</dbReference>
<dbReference type="SFLD" id="SFLDG01086">
    <property type="entry name" value="elongater_protein-like"/>
    <property type="match status" value="1"/>
</dbReference>
<dbReference type="EMBL" id="FQXH01000018">
    <property type="protein sequence ID" value="SHH35427.1"/>
    <property type="molecule type" value="Genomic_DNA"/>
</dbReference>
<dbReference type="OrthoDB" id="9801689at2"/>
<dbReference type="STRING" id="1123350.SAMN02744040_01691"/>
<dbReference type="CDD" id="cd01335">
    <property type="entry name" value="Radical_SAM"/>
    <property type="match status" value="1"/>
</dbReference>
<dbReference type="Gene3D" id="3.80.30.20">
    <property type="entry name" value="tm_1862 like domain"/>
    <property type="match status" value="1"/>
</dbReference>
<dbReference type="SFLD" id="SFLDS00029">
    <property type="entry name" value="Radical_SAM"/>
    <property type="match status" value="1"/>
</dbReference>
<dbReference type="SFLD" id="SFLDG01091">
    <property type="entry name" value="uncharacterized_CHP01210-like"/>
    <property type="match status" value="1"/>
</dbReference>
<reference evidence="9" key="1">
    <citation type="submission" date="2016-11" db="EMBL/GenBank/DDBJ databases">
        <authorList>
            <person name="Varghese N."/>
            <person name="Submissions S."/>
        </authorList>
    </citation>
    <scope>NUCLEOTIDE SEQUENCE [LARGE SCALE GENOMIC DNA]</scope>
    <source>
        <strain evidence="9">DSM 15285</strain>
    </source>
</reference>
<evidence type="ECO:0000256" key="1">
    <source>
        <dbReference type="ARBA" id="ARBA00001966"/>
    </source>
</evidence>
<gene>
    <name evidence="8" type="ORF">SAMN02744040_01691</name>
</gene>
<sequence length="314" mass="36443">MEQRYKIYSQYLKEKYGEKVYKLPINLPITCPNRDGVVGVGGCTFCADVGAGFESLENTLSVREQLEKNMSYIRKRYKANKFIAYFQNYTNTYMSLDKFEQYINEALIDDIVEIAISTRPDSINEEYLKILKKVEQKGVNISIELGLQTVNYHTLKKINRGHTLAEFIDAVVRIKKYNFETIVHLILNLPGDDMEDIIENAKILSALDVDGVKLHSLYIVKGTAMAKEYESGKIKIISLYEYVKRVCVFLQYLSKDIVLHRLVGRAPEENTLFCNWNTSWWKIKDMIDDYMVENDIYQGCKCDYLNGKSVKKFI</sequence>
<proteinExistence type="predicted"/>
<evidence type="ECO:0000256" key="6">
    <source>
        <dbReference type="ARBA" id="ARBA00023014"/>
    </source>
</evidence>
<feature type="domain" description="Radical SAM core" evidence="7">
    <location>
        <begin position="15"/>
        <end position="253"/>
    </location>
</feature>
<keyword evidence="2" id="KW-0004">4Fe-4S</keyword>
<evidence type="ECO:0000256" key="5">
    <source>
        <dbReference type="ARBA" id="ARBA00023004"/>
    </source>
</evidence>
<accession>A0A1M5SA10</accession>
<dbReference type="SUPFAM" id="SSF102114">
    <property type="entry name" value="Radical SAM enzymes"/>
    <property type="match status" value="1"/>
</dbReference>
<keyword evidence="6" id="KW-0411">Iron-sulfur</keyword>
<dbReference type="AlphaFoldDB" id="A0A1M5SA10"/>
<comment type="cofactor">
    <cofactor evidence="1">
        <name>[4Fe-4S] cluster</name>
        <dbReference type="ChEBI" id="CHEBI:49883"/>
    </cofactor>
</comment>
<evidence type="ECO:0000259" key="7">
    <source>
        <dbReference type="PROSITE" id="PS51918"/>
    </source>
</evidence>
<evidence type="ECO:0000313" key="9">
    <source>
        <dbReference type="Proteomes" id="UP000242520"/>
    </source>
</evidence>
<protein>
    <recommendedName>
        <fullName evidence="7">Radical SAM core domain-containing protein</fullName>
    </recommendedName>
</protein>
<dbReference type="GO" id="GO:0003824">
    <property type="term" value="F:catalytic activity"/>
    <property type="evidence" value="ECO:0007669"/>
    <property type="project" value="InterPro"/>
</dbReference>
<dbReference type="NCBIfam" id="TIGR01212">
    <property type="entry name" value="TIGR01212 family radical SAM protein"/>
    <property type="match status" value="1"/>
</dbReference>
<dbReference type="PANTHER" id="PTHR11135:SF1">
    <property type="entry name" value="PROTEIN YHCC"/>
    <property type="match status" value="1"/>
</dbReference>
<dbReference type="RefSeq" id="WP_072725519.1">
    <property type="nucleotide sequence ID" value="NZ_FQXH01000018.1"/>
</dbReference>
<dbReference type="GO" id="GO:0046872">
    <property type="term" value="F:metal ion binding"/>
    <property type="evidence" value="ECO:0007669"/>
    <property type="project" value="UniProtKB-KW"/>
</dbReference>
<evidence type="ECO:0000256" key="4">
    <source>
        <dbReference type="ARBA" id="ARBA00022723"/>
    </source>
</evidence>
<dbReference type="PANTHER" id="PTHR11135">
    <property type="entry name" value="HISTONE ACETYLTRANSFERASE-RELATED"/>
    <property type="match status" value="1"/>
</dbReference>
<dbReference type="Pfam" id="PF16199">
    <property type="entry name" value="Radical_SAM_C"/>
    <property type="match status" value="1"/>
</dbReference>
<keyword evidence="3" id="KW-0949">S-adenosyl-L-methionine</keyword>
<dbReference type="Proteomes" id="UP000242520">
    <property type="component" value="Unassembled WGS sequence"/>
</dbReference>
<dbReference type="InterPro" id="IPR023404">
    <property type="entry name" value="rSAM_horseshoe"/>
</dbReference>
<dbReference type="InterPro" id="IPR005911">
    <property type="entry name" value="YhcC-like"/>
</dbReference>
<dbReference type="InterPro" id="IPR006638">
    <property type="entry name" value="Elp3/MiaA/NifB-like_rSAM"/>
</dbReference>
<dbReference type="SMART" id="SM00729">
    <property type="entry name" value="Elp3"/>
    <property type="match status" value="1"/>
</dbReference>
<evidence type="ECO:0000256" key="2">
    <source>
        <dbReference type="ARBA" id="ARBA00022485"/>
    </source>
</evidence>
<keyword evidence="5" id="KW-0408">Iron</keyword>
<evidence type="ECO:0000256" key="3">
    <source>
        <dbReference type="ARBA" id="ARBA00022691"/>
    </source>
</evidence>
<name>A0A1M5SA10_9FIRM</name>
<dbReference type="GO" id="GO:0051539">
    <property type="term" value="F:4 iron, 4 sulfur cluster binding"/>
    <property type="evidence" value="ECO:0007669"/>
    <property type="project" value="UniProtKB-KW"/>
</dbReference>
<keyword evidence="4" id="KW-0479">Metal-binding</keyword>
<dbReference type="InterPro" id="IPR007197">
    <property type="entry name" value="rSAM"/>
</dbReference>